<sequence length="84" mass="9607">MVIITKLRQLSFRTGVIVLLICIPLYIASFAQMLFPFSAATKGFLWVVFFGLAKTFQYVGGLIIGVEGVKRLKQYFRSKREEKL</sequence>
<keyword evidence="2" id="KW-0378">Hydrolase</keyword>
<gene>
    <name evidence="2" type="ORF">FHS60_001894</name>
</gene>
<protein>
    <submittedName>
        <fullName evidence="2">Phosphoglycolate phosphatase</fullName>
        <ecNumber evidence="2">3.1.3.18</ecNumber>
    </submittedName>
</protein>
<evidence type="ECO:0000313" key="3">
    <source>
        <dbReference type="Proteomes" id="UP000541425"/>
    </source>
</evidence>
<keyword evidence="1" id="KW-1133">Transmembrane helix</keyword>
<keyword evidence="1" id="KW-0812">Transmembrane</keyword>
<feature type="transmembrane region" description="Helical" evidence="1">
    <location>
        <begin position="43"/>
        <end position="69"/>
    </location>
</feature>
<name>A0A7W5Y256_9BACT</name>
<keyword evidence="1" id="KW-0472">Membrane</keyword>
<comment type="caution">
    <text evidence="2">The sequence shown here is derived from an EMBL/GenBank/DDBJ whole genome shotgun (WGS) entry which is preliminary data.</text>
</comment>
<dbReference type="EC" id="3.1.3.18" evidence="2"/>
<dbReference type="EMBL" id="JACICA010000012">
    <property type="protein sequence ID" value="MBB3703405.1"/>
    <property type="molecule type" value="Genomic_DNA"/>
</dbReference>
<proteinExistence type="predicted"/>
<organism evidence="2 3">
    <name type="scientific">Alloprevotella rava</name>
    <dbReference type="NCBI Taxonomy" id="671218"/>
    <lineage>
        <taxon>Bacteria</taxon>
        <taxon>Pseudomonadati</taxon>
        <taxon>Bacteroidota</taxon>
        <taxon>Bacteroidia</taxon>
        <taxon>Bacteroidales</taxon>
        <taxon>Prevotellaceae</taxon>
        <taxon>Alloprevotella</taxon>
    </lineage>
</organism>
<dbReference type="AlphaFoldDB" id="A0A7W5Y256"/>
<evidence type="ECO:0000313" key="2">
    <source>
        <dbReference type="EMBL" id="MBB3703405.1"/>
    </source>
</evidence>
<dbReference type="GO" id="GO:0008967">
    <property type="term" value="F:phosphoglycolate phosphatase activity"/>
    <property type="evidence" value="ECO:0007669"/>
    <property type="project" value="UniProtKB-EC"/>
</dbReference>
<dbReference type="Proteomes" id="UP000541425">
    <property type="component" value="Unassembled WGS sequence"/>
</dbReference>
<accession>A0A7W5Y256</accession>
<feature type="transmembrane region" description="Helical" evidence="1">
    <location>
        <begin position="12"/>
        <end position="31"/>
    </location>
</feature>
<evidence type="ECO:0000256" key="1">
    <source>
        <dbReference type="SAM" id="Phobius"/>
    </source>
</evidence>
<reference evidence="2 3" key="1">
    <citation type="submission" date="2020-08" db="EMBL/GenBank/DDBJ databases">
        <title>Genomic Encyclopedia of Type Strains, Phase IV (KMG-IV): sequencing the most valuable type-strain genomes for metagenomic binning, comparative biology and taxonomic classification.</title>
        <authorList>
            <person name="Goeker M."/>
        </authorList>
    </citation>
    <scope>NUCLEOTIDE SEQUENCE [LARGE SCALE GENOMIC DNA]</scope>
    <source>
        <strain evidence="2 3">DSM 22548</strain>
    </source>
</reference>